<organism evidence="2 3">
    <name type="scientific">Forsythia ovata</name>
    <dbReference type="NCBI Taxonomy" id="205694"/>
    <lineage>
        <taxon>Eukaryota</taxon>
        <taxon>Viridiplantae</taxon>
        <taxon>Streptophyta</taxon>
        <taxon>Embryophyta</taxon>
        <taxon>Tracheophyta</taxon>
        <taxon>Spermatophyta</taxon>
        <taxon>Magnoliopsida</taxon>
        <taxon>eudicotyledons</taxon>
        <taxon>Gunneridae</taxon>
        <taxon>Pentapetalae</taxon>
        <taxon>asterids</taxon>
        <taxon>lamiids</taxon>
        <taxon>Lamiales</taxon>
        <taxon>Oleaceae</taxon>
        <taxon>Forsythieae</taxon>
        <taxon>Forsythia</taxon>
    </lineage>
</organism>
<dbReference type="InterPro" id="IPR051742">
    <property type="entry name" value="Ribosome_Assembly_uL10"/>
</dbReference>
<sequence>MAITLGFLNNIQPENEQKWSLNRVPWTSSHMRWSPSCANRGCPVRLDKGVVELVSDFVVCEEGKPLSPKSARILRLLSIKMAAFKLHLICRWSSSSEDFEVYKEGLVD</sequence>
<evidence type="ECO:0000313" key="2">
    <source>
        <dbReference type="EMBL" id="KAL2537097.1"/>
    </source>
</evidence>
<name>A0ABD1VIP9_9LAMI</name>
<reference evidence="3" key="1">
    <citation type="submission" date="2024-07" db="EMBL/GenBank/DDBJ databases">
        <title>Two chromosome-level genome assemblies of Korean endemic species Abeliophyllum distichum and Forsythia ovata (Oleaceae).</title>
        <authorList>
            <person name="Jang H."/>
        </authorList>
    </citation>
    <scope>NUCLEOTIDE SEQUENCE [LARGE SCALE GENOMIC DNA]</scope>
</reference>
<feature type="domain" description="Large ribosomal subunit protein uL10-like insertion" evidence="1">
    <location>
        <begin position="41"/>
        <end position="79"/>
    </location>
</feature>
<dbReference type="AlphaFoldDB" id="A0ABD1VIP9"/>
<proteinExistence type="predicted"/>
<dbReference type="Proteomes" id="UP001604277">
    <property type="component" value="Unassembled WGS sequence"/>
</dbReference>
<evidence type="ECO:0000313" key="3">
    <source>
        <dbReference type="Proteomes" id="UP001604277"/>
    </source>
</evidence>
<gene>
    <name evidence="2" type="ORF">Fot_18488</name>
</gene>
<dbReference type="PANTHER" id="PTHR45841">
    <property type="entry name" value="MRNA TURNOVER PROTEIN 4 MRTO4"/>
    <property type="match status" value="1"/>
</dbReference>
<protein>
    <submittedName>
        <fullName evidence="2">mRNA turnover protein 4-like protein</fullName>
    </submittedName>
</protein>
<dbReference type="InterPro" id="IPR043164">
    <property type="entry name" value="Ribosomal_uL10-like_insert_sf"/>
</dbReference>
<evidence type="ECO:0000259" key="1">
    <source>
        <dbReference type="Pfam" id="PF17777"/>
    </source>
</evidence>
<dbReference type="Gene3D" id="3.90.105.20">
    <property type="match status" value="1"/>
</dbReference>
<comment type="caution">
    <text evidence="2">The sequence shown here is derived from an EMBL/GenBank/DDBJ whole genome shotgun (WGS) entry which is preliminary data.</text>
</comment>
<dbReference type="Pfam" id="PF17777">
    <property type="entry name" value="RL10P_insert"/>
    <property type="match status" value="1"/>
</dbReference>
<dbReference type="InterPro" id="IPR040637">
    <property type="entry name" value="Ribosomal_uL10-like_insert"/>
</dbReference>
<dbReference type="EMBL" id="JBFOLJ010000005">
    <property type="protein sequence ID" value="KAL2537097.1"/>
    <property type="molecule type" value="Genomic_DNA"/>
</dbReference>
<keyword evidence="3" id="KW-1185">Reference proteome</keyword>
<dbReference type="PANTHER" id="PTHR45841:SF1">
    <property type="entry name" value="MRNA TURNOVER PROTEIN 4 HOMOLOG"/>
    <property type="match status" value="1"/>
</dbReference>
<accession>A0ABD1VIP9</accession>